<feature type="compositionally biased region" description="Acidic residues" evidence="6">
    <location>
        <begin position="219"/>
        <end position="231"/>
    </location>
</feature>
<comment type="function">
    <text evidence="5">Sigma factors are initiation factors that promote the attachment of RNA polymerase to specific initiation sites and are then released. This sigma factor is the primary sigma factor during exponential growth.</text>
</comment>
<evidence type="ECO:0000256" key="3">
    <source>
        <dbReference type="ARBA" id="ARBA00023125"/>
    </source>
</evidence>
<dbReference type="NCBIfam" id="TIGR02393">
    <property type="entry name" value="RpoD_Cterm"/>
    <property type="match status" value="1"/>
</dbReference>
<dbReference type="GO" id="GO:0005737">
    <property type="term" value="C:cytoplasm"/>
    <property type="evidence" value="ECO:0007669"/>
    <property type="project" value="UniProtKB-SubCell"/>
</dbReference>
<dbReference type="PANTHER" id="PTHR30603">
    <property type="entry name" value="RNA POLYMERASE SIGMA FACTOR RPO"/>
    <property type="match status" value="1"/>
</dbReference>
<gene>
    <name evidence="5" type="primary">sigA</name>
    <name evidence="9" type="ORF">FBY41_3822</name>
</gene>
<dbReference type="NCBIfam" id="NF004561">
    <property type="entry name" value="PRK05901.1-3"/>
    <property type="match status" value="1"/>
</dbReference>
<dbReference type="SUPFAM" id="SSF88659">
    <property type="entry name" value="Sigma3 and sigma4 domains of RNA polymerase sigma factors"/>
    <property type="match status" value="2"/>
</dbReference>
<dbReference type="InterPro" id="IPR012760">
    <property type="entry name" value="RNA_pol_sigma_RpoD_C"/>
</dbReference>
<dbReference type="InterPro" id="IPR007627">
    <property type="entry name" value="RNA_pol_sigma70_r2"/>
</dbReference>
<dbReference type="SUPFAM" id="SSF88946">
    <property type="entry name" value="Sigma2 domain of RNA polymerase sigma factors"/>
    <property type="match status" value="1"/>
</dbReference>
<keyword evidence="1 5" id="KW-0805">Transcription regulation</keyword>
<dbReference type="FunFam" id="1.10.601.10:FF:000003">
    <property type="entry name" value="RNA polymerase sigma factor SigA"/>
    <property type="match status" value="1"/>
</dbReference>
<dbReference type="InterPro" id="IPR013325">
    <property type="entry name" value="RNA_pol_sigma_r2"/>
</dbReference>
<dbReference type="GO" id="GO:0016987">
    <property type="term" value="F:sigma factor activity"/>
    <property type="evidence" value="ECO:0007669"/>
    <property type="project" value="UniProtKB-UniRule"/>
</dbReference>
<dbReference type="Gene3D" id="1.10.10.10">
    <property type="entry name" value="Winged helix-like DNA-binding domain superfamily/Winged helix DNA-binding domain"/>
    <property type="match status" value="2"/>
</dbReference>
<dbReference type="Proteomes" id="UP000316747">
    <property type="component" value="Unassembled WGS sequence"/>
</dbReference>
<dbReference type="InterPro" id="IPR007127">
    <property type="entry name" value="RNA_pol_sigma_70_r1_1"/>
</dbReference>
<organism evidence="9 10">
    <name type="scientific">Humibacillus xanthopallidus</name>
    <dbReference type="NCBI Taxonomy" id="412689"/>
    <lineage>
        <taxon>Bacteria</taxon>
        <taxon>Bacillati</taxon>
        <taxon>Actinomycetota</taxon>
        <taxon>Actinomycetes</taxon>
        <taxon>Micrococcales</taxon>
        <taxon>Intrasporangiaceae</taxon>
        <taxon>Humibacillus</taxon>
    </lineage>
</organism>
<sequence>MPKATTAGAPKTLPKVFQHEAIMQLLVKGSSNGSITGTEIARAQAEAALDLKQMKPVLTTLEAHDIEIVVDAPHTSTNKTRSGTKGGTVATARSTTAAATKTAARTTTSTTRKAPAKRAAAAPAAAETDAAAAAPEATVRKTAAKKAATTAGVAKAAAAAPAKTAAKKTTARKATAKKAVAGVDDADAITEGDDIVEPDEAVETELEEVDVVAVAAEVADDADADDTDEDGEPKPKPAAVAEETEESGFVIRDDDEDDAPAQQVVTAGATADPVKDYLKQIGKVALLNAEQEVELAKRIEAGLFAEEKLNAEGKIDMKLKRELWWIAQDGKKAKNHLLEANLRLVVSLAKRYTGRGMLFLDLIQEGNLGLIRAVEKFDYTKGYKFSTYATWWIRQAITRAMADQARTIRIPVHMVEVINKLARVQRQMLQDLGREPTPEELAKELDMTPEKVVEVQKYGREPISLHTPLGEDGDSEFGDLIEDSEAVVPADAVSFTLLQEQLHSVLDTLSEREAGVVSMRFGLTDGQPKTLDEIGKVYGVTRERIRQIESKTMSKLRHPSRSQVLRDYLD</sequence>
<dbReference type="PROSITE" id="PS00716">
    <property type="entry name" value="SIGMA70_2"/>
    <property type="match status" value="1"/>
</dbReference>
<evidence type="ECO:0000313" key="9">
    <source>
        <dbReference type="EMBL" id="TQM58455.1"/>
    </source>
</evidence>
<dbReference type="InterPro" id="IPR007624">
    <property type="entry name" value="RNA_pol_sigma70_r3"/>
</dbReference>
<dbReference type="Pfam" id="PF04539">
    <property type="entry name" value="Sigma70_r3"/>
    <property type="match status" value="1"/>
</dbReference>
<comment type="caution">
    <text evidence="9">The sequence shown here is derived from an EMBL/GenBank/DDBJ whole genome shotgun (WGS) entry which is preliminary data.</text>
</comment>
<evidence type="ECO:0000256" key="1">
    <source>
        <dbReference type="ARBA" id="ARBA00023015"/>
    </source>
</evidence>
<comment type="subcellular location">
    <subcellularLocation>
        <location evidence="5">Cytoplasm</location>
    </subcellularLocation>
</comment>
<dbReference type="FunFam" id="1.10.601.10:FF:000001">
    <property type="entry name" value="RNA polymerase sigma factor SigA"/>
    <property type="match status" value="1"/>
</dbReference>
<dbReference type="AlphaFoldDB" id="A0A543HJF7"/>
<reference evidence="9 10" key="1">
    <citation type="submission" date="2019-06" db="EMBL/GenBank/DDBJ databases">
        <title>Genome sequencing of plant associated microbes to promote plant fitness in Sorghum bicolor and Oryza sativa.</title>
        <authorList>
            <person name="Coleman-Derr D."/>
        </authorList>
    </citation>
    <scope>NUCLEOTIDE SEQUENCE [LARGE SCALE GENOMIC DNA]</scope>
    <source>
        <strain evidence="9 10">KV-663</strain>
    </source>
</reference>
<evidence type="ECO:0000256" key="4">
    <source>
        <dbReference type="ARBA" id="ARBA00023163"/>
    </source>
</evidence>
<dbReference type="InterPro" id="IPR050239">
    <property type="entry name" value="Sigma-70_RNA_pol_init_factors"/>
</dbReference>
<dbReference type="FunFam" id="1.10.10.10:FF:000002">
    <property type="entry name" value="RNA polymerase sigma factor SigA"/>
    <property type="match status" value="1"/>
</dbReference>
<evidence type="ECO:0000256" key="5">
    <source>
        <dbReference type="HAMAP-Rule" id="MF_00963"/>
    </source>
</evidence>
<comment type="similarity">
    <text evidence="5">Belongs to the sigma-70 factor family. RpoD/SigA subfamily.</text>
</comment>
<dbReference type="NCBIfam" id="NF005920">
    <property type="entry name" value="PRK07921.1"/>
    <property type="match status" value="1"/>
</dbReference>
<feature type="region of interest" description="Sigma-70 factor domain-2" evidence="5">
    <location>
        <begin position="337"/>
        <end position="407"/>
    </location>
</feature>
<dbReference type="Pfam" id="PF00140">
    <property type="entry name" value="Sigma70_r1_2"/>
    <property type="match status" value="1"/>
</dbReference>
<feature type="compositionally biased region" description="Low complexity" evidence="6">
    <location>
        <begin position="88"/>
        <end position="135"/>
    </location>
</feature>
<keyword evidence="4 5" id="KW-0804">Transcription</keyword>
<feature type="DNA-binding region" description="H-T-H motif" evidence="5">
    <location>
        <begin position="531"/>
        <end position="550"/>
    </location>
</feature>
<feature type="region of interest" description="Sigma-70 factor domain-3" evidence="5">
    <location>
        <begin position="416"/>
        <end position="492"/>
    </location>
</feature>
<dbReference type="InterPro" id="IPR000943">
    <property type="entry name" value="RNA_pol_sigma70"/>
</dbReference>
<protein>
    <recommendedName>
        <fullName evidence="5">RNA polymerase sigma factor SigA</fullName>
    </recommendedName>
</protein>
<dbReference type="FunFam" id="1.10.10.10:FF:000004">
    <property type="entry name" value="RNA polymerase sigma factor SigA"/>
    <property type="match status" value="1"/>
</dbReference>
<keyword evidence="5" id="KW-0963">Cytoplasm</keyword>
<dbReference type="Pfam" id="PF03979">
    <property type="entry name" value="Sigma70_r1_1"/>
    <property type="match status" value="1"/>
</dbReference>
<evidence type="ECO:0000256" key="6">
    <source>
        <dbReference type="SAM" id="MobiDB-lite"/>
    </source>
</evidence>
<dbReference type="PRINTS" id="PR00046">
    <property type="entry name" value="SIGMA70FCT"/>
</dbReference>
<dbReference type="InterPro" id="IPR007630">
    <property type="entry name" value="RNA_pol_sigma70_r4"/>
</dbReference>
<feature type="domain" description="RNA polymerase sigma-70" evidence="7">
    <location>
        <begin position="361"/>
        <end position="374"/>
    </location>
</feature>
<dbReference type="HAMAP" id="MF_00963">
    <property type="entry name" value="Sigma70_RpoD_SigA"/>
    <property type="match status" value="1"/>
</dbReference>
<feature type="region of interest" description="Sigma-70 factor domain-4" evidence="5">
    <location>
        <begin position="505"/>
        <end position="558"/>
    </location>
</feature>
<feature type="region of interest" description="Disordered" evidence="6">
    <location>
        <begin position="75"/>
        <end position="135"/>
    </location>
</feature>
<dbReference type="InterPro" id="IPR028630">
    <property type="entry name" value="Sigma70_RpoD"/>
</dbReference>
<keyword evidence="2 5" id="KW-0731">Sigma factor</keyword>
<dbReference type="Pfam" id="PF04545">
    <property type="entry name" value="Sigma70_r4"/>
    <property type="match status" value="1"/>
</dbReference>
<dbReference type="CDD" id="cd06171">
    <property type="entry name" value="Sigma70_r4"/>
    <property type="match status" value="1"/>
</dbReference>
<feature type="region of interest" description="Disordered" evidence="6">
    <location>
        <begin position="219"/>
        <end position="246"/>
    </location>
</feature>
<feature type="domain" description="RNA polymerase sigma-70" evidence="8">
    <location>
        <begin position="530"/>
        <end position="556"/>
    </location>
</feature>
<dbReference type="InterPro" id="IPR013324">
    <property type="entry name" value="RNA_pol_sigma_r3/r4-like"/>
</dbReference>
<dbReference type="InterPro" id="IPR009042">
    <property type="entry name" value="RNA_pol_sigma70_r1_2"/>
</dbReference>
<comment type="subunit">
    <text evidence="5">Interacts transiently with the RNA polymerase catalytic core.</text>
</comment>
<proteinExistence type="inferred from homology"/>
<keyword evidence="10" id="KW-1185">Reference proteome</keyword>
<dbReference type="PROSITE" id="PS00715">
    <property type="entry name" value="SIGMA70_1"/>
    <property type="match status" value="1"/>
</dbReference>
<dbReference type="EMBL" id="VFPM01000003">
    <property type="protein sequence ID" value="TQM58455.1"/>
    <property type="molecule type" value="Genomic_DNA"/>
</dbReference>
<evidence type="ECO:0000259" key="8">
    <source>
        <dbReference type="PROSITE" id="PS00716"/>
    </source>
</evidence>
<dbReference type="InterPro" id="IPR014284">
    <property type="entry name" value="RNA_pol_sigma-70_dom"/>
</dbReference>
<evidence type="ECO:0000256" key="2">
    <source>
        <dbReference type="ARBA" id="ARBA00023082"/>
    </source>
</evidence>
<dbReference type="NCBIfam" id="TIGR02937">
    <property type="entry name" value="sigma70-ECF"/>
    <property type="match status" value="1"/>
</dbReference>
<dbReference type="GO" id="GO:0006352">
    <property type="term" value="P:DNA-templated transcription initiation"/>
    <property type="evidence" value="ECO:0007669"/>
    <property type="project" value="UniProtKB-UniRule"/>
</dbReference>
<keyword evidence="3 5" id="KW-0238">DNA-binding</keyword>
<dbReference type="Gene3D" id="1.10.601.10">
    <property type="entry name" value="RNA Polymerase Primary Sigma Factor"/>
    <property type="match status" value="1"/>
</dbReference>
<dbReference type="Pfam" id="PF04542">
    <property type="entry name" value="Sigma70_r2"/>
    <property type="match status" value="1"/>
</dbReference>
<dbReference type="InterPro" id="IPR036388">
    <property type="entry name" value="WH-like_DNA-bd_sf"/>
</dbReference>
<evidence type="ECO:0000259" key="7">
    <source>
        <dbReference type="PROSITE" id="PS00715"/>
    </source>
</evidence>
<dbReference type="PANTHER" id="PTHR30603:SF59">
    <property type="entry name" value="RNA POLYMERASE PRINCIPAL SIGMA FACTOR HRDA"/>
    <property type="match status" value="1"/>
</dbReference>
<dbReference type="GO" id="GO:0003677">
    <property type="term" value="F:DNA binding"/>
    <property type="evidence" value="ECO:0007669"/>
    <property type="project" value="UniProtKB-UniRule"/>
</dbReference>
<evidence type="ECO:0000313" key="10">
    <source>
        <dbReference type="Proteomes" id="UP000316747"/>
    </source>
</evidence>
<accession>A0A543HJF7</accession>
<name>A0A543HJF7_9MICO</name>
<feature type="short sequence motif" description="Interaction with polymerase core subunit RpoC" evidence="5">
    <location>
        <begin position="361"/>
        <end position="364"/>
    </location>
</feature>
<feature type="region of interest" description="Disordered" evidence="6">
    <location>
        <begin position="551"/>
        <end position="570"/>
    </location>
</feature>